<keyword evidence="4 6" id="KW-1133">Transmembrane helix</keyword>
<dbReference type="Proteomes" id="UP000371977">
    <property type="component" value="Unassembled WGS sequence"/>
</dbReference>
<keyword evidence="5 6" id="KW-0472">Membrane</keyword>
<accession>A0A6C2CC09</accession>
<dbReference type="PANTHER" id="PTHR10057:SF0">
    <property type="entry name" value="TRANSLOCATOR PROTEIN"/>
    <property type="match status" value="1"/>
</dbReference>
<proteinExistence type="inferred from homology"/>
<protein>
    <submittedName>
        <fullName evidence="7">Tryptophan-rich sensory protein</fullName>
    </submittedName>
</protein>
<feature type="transmembrane region" description="Helical" evidence="6">
    <location>
        <begin position="82"/>
        <end position="102"/>
    </location>
</feature>
<dbReference type="Pfam" id="PF03073">
    <property type="entry name" value="TspO_MBR"/>
    <property type="match status" value="1"/>
</dbReference>
<evidence type="ECO:0000256" key="4">
    <source>
        <dbReference type="ARBA" id="ARBA00022989"/>
    </source>
</evidence>
<sequence length="157" mass="17794">MSKLSFIGKVIIFSLVILALGSLSSLSVEWVRGVSIGEIYTGFKLPPLAPPGWIFGPTWIGLYVLLGIYCAKLTELKENRQLIYYCMYAQLMLNILWTVVFFTLNNFLLASGMILLMDGLVIALLFFDRRKVRIVLVPYLMWLLFASYLSIAVTILN</sequence>
<dbReference type="InterPro" id="IPR004307">
    <property type="entry name" value="TspO_MBR"/>
</dbReference>
<dbReference type="PANTHER" id="PTHR10057">
    <property type="entry name" value="PERIPHERAL-TYPE BENZODIAZEPINE RECEPTOR"/>
    <property type="match status" value="1"/>
</dbReference>
<evidence type="ECO:0000256" key="1">
    <source>
        <dbReference type="ARBA" id="ARBA00004141"/>
    </source>
</evidence>
<name>A0A6C2CC09_9LACO</name>
<keyword evidence="3 6" id="KW-0812">Transmembrane</keyword>
<feature type="transmembrane region" description="Helical" evidence="6">
    <location>
        <begin position="108"/>
        <end position="127"/>
    </location>
</feature>
<feature type="transmembrane region" description="Helical" evidence="6">
    <location>
        <begin position="134"/>
        <end position="156"/>
    </location>
</feature>
<evidence type="ECO:0000313" key="8">
    <source>
        <dbReference type="Proteomes" id="UP000371977"/>
    </source>
</evidence>
<evidence type="ECO:0000256" key="3">
    <source>
        <dbReference type="ARBA" id="ARBA00022692"/>
    </source>
</evidence>
<feature type="transmembrane region" description="Helical" evidence="6">
    <location>
        <begin position="51"/>
        <end position="70"/>
    </location>
</feature>
<dbReference type="CDD" id="cd15904">
    <property type="entry name" value="TSPO_MBR"/>
    <property type="match status" value="1"/>
</dbReference>
<comment type="similarity">
    <text evidence="2">Belongs to the TspO/BZRP family.</text>
</comment>
<dbReference type="GO" id="GO:0016020">
    <property type="term" value="C:membrane"/>
    <property type="evidence" value="ECO:0007669"/>
    <property type="project" value="UniProtKB-SubCell"/>
</dbReference>
<organism evidence="7 8">
    <name type="scientific">Weissella muntiaci</name>
    <dbReference type="NCBI Taxonomy" id="2508881"/>
    <lineage>
        <taxon>Bacteria</taxon>
        <taxon>Bacillati</taxon>
        <taxon>Bacillota</taxon>
        <taxon>Bacilli</taxon>
        <taxon>Lactobacillales</taxon>
        <taxon>Lactobacillaceae</taxon>
        <taxon>Weissella</taxon>
    </lineage>
</organism>
<dbReference type="RefSeq" id="WP_148621824.1">
    <property type="nucleotide sequence ID" value="NZ_SDGZ01000004.1"/>
</dbReference>
<dbReference type="AlphaFoldDB" id="A0A6C2CC09"/>
<evidence type="ECO:0000256" key="5">
    <source>
        <dbReference type="ARBA" id="ARBA00023136"/>
    </source>
</evidence>
<dbReference type="Gene3D" id="1.20.1260.100">
    <property type="entry name" value="TspO/MBR protein"/>
    <property type="match status" value="1"/>
</dbReference>
<dbReference type="InterPro" id="IPR038330">
    <property type="entry name" value="TspO/MBR-related_sf"/>
</dbReference>
<keyword evidence="8" id="KW-1185">Reference proteome</keyword>
<comment type="subcellular location">
    <subcellularLocation>
        <location evidence="1">Membrane</location>
        <topology evidence="1">Multi-pass membrane protein</topology>
    </subcellularLocation>
</comment>
<dbReference type="OrthoDB" id="9795496at2"/>
<evidence type="ECO:0000313" key="7">
    <source>
        <dbReference type="EMBL" id="TYC50913.1"/>
    </source>
</evidence>
<evidence type="ECO:0000256" key="2">
    <source>
        <dbReference type="ARBA" id="ARBA00007524"/>
    </source>
</evidence>
<evidence type="ECO:0000256" key="6">
    <source>
        <dbReference type="SAM" id="Phobius"/>
    </source>
</evidence>
<dbReference type="GO" id="GO:0033013">
    <property type="term" value="P:tetrapyrrole metabolic process"/>
    <property type="evidence" value="ECO:0007669"/>
    <property type="project" value="UniProtKB-ARBA"/>
</dbReference>
<dbReference type="EMBL" id="SDGZ01000004">
    <property type="protein sequence ID" value="TYC50913.1"/>
    <property type="molecule type" value="Genomic_DNA"/>
</dbReference>
<comment type="caution">
    <text evidence="7">The sequence shown here is derived from an EMBL/GenBank/DDBJ whole genome shotgun (WGS) entry which is preliminary data.</text>
</comment>
<gene>
    <name evidence="7" type="ORF">ESZ50_01465</name>
</gene>
<reference evidence="7 8" key="1">
    <citation type="submission" date="2019-01" db="EMBL/GenBank/DDBJ databases">
        <title>Weissella sp. nov., a novel lactic acid bacterium isolated from animal feces.</title>
        <authorList>
            <person name="Wang L.-T."/>
        </authorList>
    </citation>
    <scope>NUCLEOTIDE SEQUENCE [LARGE SCALE GENOMIC DNA]</scope>
    <source>
        <strain evidence="7 8">8H-2</strain>
    </source>
</reference>